<reference evidence="3 4" key="1">
    <citation type="submission" date="2018-10" db="EMBL/GenBank/DDBJ databases">
        <title>A high-quality apple genome assembly.</title>
        <authorList>
            <person name="Hu J."/>
        </authorList>
    </citation>
    <scope>NUCLEOTIDE SEQUENCE [LARGE SCALE GENOMIC DNA]</scope>
    <source>
        <strain evidence="4">cv. HFTH1</strain>
        <tissue evidence="3">Young leaf</tissue>
    </source>
</reference>
<feature type="region of interest" description="Disordered" evidence="2">
    <location>
        <begin position="274"/>
        <end position="293"/>
    </location>
</feature>
<evidence type="ECO:0000256" key="2">
    <source>
        <dbReference type="SAM" id="MobiDB-lite"/>
    </source>
</evidence>
<comment type="caution">
    <text evidence="3">The sequence shown here is derived from an EMBL/GenBank/DDBJ whole genome shotgun (WGS) entry which is preliminary data.</text>
</comment>
<organism evidence="3 4">
    <name type="scientific">Malus domestica</name>
    <name type="common">Apple</name>
    <name type="synonym">Pyrus malus</name>
    <dbReference type="NCBI Taxonomy" id="3750"/>
    <lineage>
        <taxon>Eukaryota</taxon>
        <taxon>Viridiplantae</taxon>
        <taxon>Streptophyta</taxon>
        <taxon>Embryophyta</taxon>
        <taxon>Tracheophyta</taxon>
        <taxon>Spermatophyta</taxon>
        <taxon>Magnoliopsida</taxon>
        <taxon>eudicotyledons</taxon>
        <taxon>Gunneridae</taxon>
        <taxon>Pentapetalae</taxon>
        <taxon>rosids</taxon>
        <taxon>fabids</taxon>
        <taxon>Rosales</taxon>
        <taxon>Rosaceae</taxon>
        <taxon>Amygdaloideae</taxon>
        <taxon>Maleae</taxon>
        <taxon>Malus</taxon>
    </lineage>
</organism>
<keyword evidence="1" id="KW-0175">Coiled coil</keyword>
<keyword evidence="4" id="KW-1185">Reference proteome</keyword>
<evidence type="ECO:0000313" key="4">
    <source>
        <dbReference type="Proteomes" id="UP000290289"/>
    </source>
</evidence>
<protein>
    <submittedName>
        <fullName evidence="3">Uncharacterized protein</fullName>
    </submittedName>
</protein>
<accession>A0A498HLH2</accession>
<dbReference type="STRING" id="3750.A0A498HLH2"/>
<proteinExistence type="predicted"/>
<sequence>MRRPLPAFLLFACASLFLVAFFSLHLSRTTDLINHLPISLADDRHHSILAVRDQPLPTTQRTCHDVSCVANTSSTVSGLLPAWEGSDKDTLVPIPNSPELIWWDFMVYESFSTEDDVVLFTKVLDNRQGINRPPTEFRCMFGDTNDKSNAVRTAVMSSVQEVFRCHHPNVTAVNSNIKFSLEIVDANVVVPPVAYYSPSLDKINSVEQLGEMEDSLRESLNQIRTHKENLQNQQIMSLQCTSQVLGVDNFDLEGVLAEGFLEKIISGLQRLGKKDDSRDESFDESAITRPYLF</sequence>
<feature type="coiled-coil region" evidence="1">
    <location>
        <begin position="209"/>
        <end position="236"/>
    </location>
</feature>
<dbReference type="AlphaFoldDB" id="A0A498HLH2"/>
<evidence type="ECO:0000256" key="1">
    <source>
        <dbReference type="SAM" id="Coils"/>
    </source>
</evidence>
<gene>
    <name evidence="3" type="ORF">DVH24_015766</name>
</gene>
<evidence type="ECO:0000313" key="3">
    <source>
        <dbReference type="EMBL" id="RXH71144.1"/>
    </source>
</evidence>
<name>A0A498HLH2_MALDO</name>
<dbReference type="EMBL" id="RDQH01000342">
    <property type="protein sequence ID" value="RXH71144.1"/>
    <property type="molecule type" value="Genomic_DNA"/>
</dbReference>
<dbReference type="Proteomes" id="UP000290289">
    <property type="component" value="Chromosome 16"/>
</dbReference>